<reference evidence="2" key="2">
    <citation type="journal article" date="2021" name="PeerJ">
        <title>Extensive microbial diversity within the chicken gut microbiome revealed by metagenomics and culture.</title>
        <authorList>
            <person name="Gilroy R."/>
            <person name="Ravi A."/>
            <person name="Getino M."/>
            <person name="Pursley I."/>
            <person name="Horton D.L."/>
            <person name="Alikhan N.F."/>
            <person name="Baker D."/>
            <person name="Gharbi K."/>
            <person name="Hall N."/>
            <person name="Watson M."/>
            <person name="Adriaenssens E.M."/>
            <person name="Foster-Nyarko E."/>
            <person name="Jarju S."/>
            <person name="Secka A."/>
            <person name="Antonio M."/>
            <person name="Oren A."/>
            <person name="Chaudhuri R.R."/>
            <person name="La Ragione R."/>
            <person name="Hildebrand F."/>
            <person name="Pallen M.J."/>
        </authorList>
    </citation>
    <scope>NUCLEOTIDE SEQUENCE</scope>
    <source>
        <strain evidence="2">ChiW25-3613</strain>
    </source>
</reference>
<keyword evidence="1" id="KW-0472">Membrane</keyword>
<dbReference type="AlphaFoldDB" id="A0A9D1DBC5"/>
<accession>A0A9D1DBC5</accession>
<reference evidence="2" key="1">
    <citation type="submission" date="2020-10" db="EMBL/GenBank/DDBJ databases">
        <authorList>
            <person name="Gilroy R."/>
        </authorList>
    </citation>
    <scope>NUCLEOTIDE SEQUENCE</scope>
    <source>
        <strain evidence="2">ChiW25-3613</strain>
    </source>
</reference>
<feature type="transmembrane region" description="Helical" evidence="1">
    <location>
        <begin position="91"/>
        <end position="116"/>
    </location>
</feature>
<evidence type="ECO:0000256" key="1">
    <source>
        <dbReference type="SAM" id="Phobius"/>
    </source>
</evidence>
<evidence type="ECO:0000313" key="2">
    <source>
        <dbReference type="EMBL" id="HIR39134.1"/>
    </source>
</evidence>
<protein>
    <submittedName>
        <fullName evidence="2">Uncharacterized protein</fullName>
    </submittedName>
</protein>
<sequence length="174" mass="18049">MNLIKKQGAGTWISLGALVLALIALIIYGAALSAGTDLTIASGSEMFYDMARTSDIAMTQLVPVCGSLALVFLALAIVLGELNLSGTVGKVCGWIGGALRIVAPALIIVAVLNFLYGSFTGLGWTFFSNEELVIYPEATAVGQQVITGLVFFVIAAVAAIVAAFFGMRKKEAVA</sequence>
<organism evidence="2 3">
    <name type="scientific">Candidatus Coproplasma stercoripullorum</name>
    <dbReference type="NCBI Taxonomy" id="2840751"/>
    <lineage>
        <taxon>Bacteria</taxon>
        <taxon>Bacillati</taxon>
        <taxon>Bacillota</taxon>
        <taxon>Clostridia</taxon>
        <taxon>Eubacteriales</taxon>
        <taxon>Candidatus Coproplasma</taxon>
    </lineage>
</organism>
<feature type="transmembrane region" description="Helical" evidence="1">
    <location>
        <begin position="12"/>
        <end position="36"/>
    </location>
</feature>
<keyword evidence="1" id="KW-0812">Transmembrane</keyword>
<dbReference type="Proteomes" id="UP000824179">
    <property type="component" value="Unassembled WGS sequence"/>
</dbReference>
<gene>
    <name evidence="2" type="ORF">IAB90_02015</name>
</gene>
<comment type="caution">
    <text evidence="2">The sequence shown here is derived from an EMBL/GenBank/DDBJ whole genome shotgun (WGS) entry which is preliminary data.</text>
</comment>
<evidence type="ECO:0000313" key="3">
    <source>
        <dbReference type="Proteomes" id="UP000824179"/>
    </source>
</evidence>
<dbReference type="EMBL" id="DVHB01000040">
    <property type="protein sequence ID" value="HIR39134.1"/>
    <property type="molecule type" value="Genomic_DNA"/>
</dbReference>
<proteinExistence type="predicted"/>
<feature type="transmembrane region" description="Helical" evidence="1">
    <location>
        <begin position="145"/>
        <end position="165"/>
    </location>
</feature>
<name>A0A9D1DBC5_9FIRM</name>
<feature type="transmembrane region" description="Helical" evidence="1">
    <location>
        <begin position="56"/>
        <end position="79"/>
    </location>
</feature>
<keyword evidence="1" id="KW-1133">Transmembrane helix</keyword>